<evidence type="ECO:0000313" key="4">
    <source>
        <dbReference type="Proteomes" id="UP000054404"/>
    </source>
</evidence>
<dbReference type="Pfam" id="PF10739">
    <property type="entry name" value="DUF2550"/>
    <property type="match status" value="1"/>
</dbReference>
<keyword evidence="1" id="KW-0812">Transmembrane</keyword>
<sequence length="139" mass="15182">MGEGGIWWIIAILVMLALALSSLYLYRIRYLLNHEASIQVSVRGEDGAWHNAIAILGPESLDLYSTRSLSLAPKVRWVRNTMSFEVQRPRGGISVVTVLMPGKPGSAGESRRVASSPEEMAALLSWMDSSRPSAEPTLG</sequence>
<keyword evidence="1" id="KW-0472">Membrane</keyword>
<dbReference type="RefSeq" id="WP_062613455.1">
    <property type="nucleotide sequence ID" value="NZ_CAUPHE010000095.1"/>
</dbReference>
<reference evidence="2 4" key="1">
    <citation type="submission" date="2015-11" db="EMBL/GenBank/DDBJ databases">
        <title>Draft Genome Sequence of the Type Strain Trueperella bernardiae LCDC 89-0504T, Isolated from Blood Culture.</title>
        <authorList>
            <person name="Bernier A.-M."/>
            <person name="Bernard K."/>
        </authorList>
    </citation>
    <scope>NUCLEOTIDE SEQUENCE [LARGE SCALE GENOMIC DNA]</scope>
    <source>
        <strain evidence="2 4">LCDC 89-0504</strain>
    </source>
</reference>
<keyword evidence="1" id="KW-1133">Transmembrane helix</keyword>
<evidence type="ECO:0000256" key="1">
    <source>
        <dbReference type="SAM" id="Phobius"/>
    </source>
</evidence>
<dbReference type="Proteomes" id="UP000054404">
    <property type="component" value="Unassembled WGS sequence"/>
</dbReference>
<reference evidence="3" key="2">
    <citation type="submission" date="2023-05" db="EMBL/GenBank/DDBJ databases">
        <title>Genomic Catalog of Human Bladder Bacteria.</title>
        <authorList>
            <person name="Du J."/>
        </authorList>
    </citation>
    <scope>NUCLEOTIDE SEQUENCE</scope>
    <source>
        <strain evidence="3">UMB1304A</strain>
    </source>
</reference>
<dbReference type="OrthoDB" id="3267160at2"/>
<proteinExistence type="predicted"/>
<keyword evidence="4" id="KW-1185">Reference proteome</keyword>
<dbReference type="EMBL" id="JASPDQ010000004">
    <property type="protein sequence ID" value="MDK8601361.1"/>
    <property type="molecule type" value="Genomic_DNA"/>
</dbReference>
<dbReference type="InterPro" id="IPR019675">
    <property type="entry name" value="DUF2550"/>
</dbReference>
<dbReference type="AlphaFoldDB" id="A0A0W1KK71"/>
<dbReference type="Proteomes" id="UP001225576">
    <property type="component" value="Unassembled WGS sequence"/>
</dbReference>
<feature type="transmembrane region" description="Helical" evidence="1">
    <location>
        <begin position="6"/>
        <end position="26"/>
    </location>
</feature>
<dbReference type="EMBL" id="LNIZ01000003">
    <property type="protein sequence ID" value="KTF04370.1"/>
    <property type="molecule type" value="Genomic_DNA"/>
</dbReference>
<evidence type="ECO:0000313" key="2">
    <source>
        <dbReference type="EMBL" id="KTF04370.1"/>
    </source>
</evidence>
<gene>
    <name evidence="2" type="ORF">AQZ59_00892</name>
    <name evidence="3" type="ORF">QP858_02660</name>
</gene>
<accession>A0A0W1KK71</accession>
<organism evidence="2 4">
    <name type="scientific">Trueperella bernardiae</name>
    <dbReference type="NCBI Taxonomy" id="59561"/>
    <lineage>
        <taxon>Bacteria</taxon>
        <taxon>Bacillati</taxon>
        <taxon>Actinomycetota</taxon>
        <taxon>Actinomycetes</taxon>
        <taxon>Actinomycetales</taxon>
        <taxon>Actinomycetaceae</taxon>
        <taxon>Trueperella</taxon>
    </lineage>
</organism>
<dbReference type="STRING" id="59561.AQZ59_00892"/>
<comment type="caution">
    <text evidence="2">The sequence shown here is derived from an EMBL/GenBank/DDBJ whole genome shotgun (WGS) entry which is preliminary data.</text>
</comment>
<name>A0A0W1KK71_9ACTO</name>
<protein>
    <submittedName>
        <fullName evidence="3">DUF2550 family protein</fullName>
    </submittedName>
</protein>
<dbReference type="PATRIC" id="fig|59561.3.peg.884"/>
<evidence type="ECO:0000313" key="3">
    <source>
        <dbReference type="EMBL" id="MDK8601361.1"/>
    </source>
</evidence>